<dbReference type="Proteomes" id="UP000265520">
    <property type="component" value="Unassembled WGS sequence"/>
</dbReference>
<dbReference type="AlphaFoldDB" id="A0A392UY89"/>
<dbReference type="EMBL" id="LXQA011004197">
    <property type="protein sequence ID" value="MCI80827.1"/>
    <property type="molecule type" value="Genomic_DNA"/>
</dbReference>
<protein>
    <submittedName>
        <fullName evidence="1">Uncharacterized protein</fullName>
    </submittedName>
</protein>
<feature type="non-terminal residue" evidence="1">
    <location>
        <position position="1"/>
    </location>
</feature>
<comment type="caution">
    <text evidence="1">The sequence shown here is derived from an EMBL/GenBank/DDBJ whole genome shotgun (WGS) entry which is preliminary data.</text>
</comment>
<organism evidence="1 2">
    <name type="scientific">Trifolium medium</name>
    <dbReference type="NCBI Taxonomy" id="97028"/>
    <lineage>
        <taxon>Eukaryota</taxon>
        <taxon>Viridiplantae</taxon>
        <taxon>Streptophyta</taxon>
        <taxon>Embryophyta</taxon>
        <taxon>Tracheophyta</taxon>
        <taxon>Spermatophyta</taxon>
        <taxon>Magnoliopsida</taxon>
        <taxon>eudicotyledons</taxon>
        <taxon>Gunneridae</taxon>
        <taxon>Pentapetalae</taxon>
        <taxon>rosids</taxon>
        <taxon>fabids</taxon>
        <taxon>Fabales</taxon>
        <taxon>Fabaceae</taxon>
        <taxon>Papilionoideae</taxon>
        <taxon>50 kb inversion clade</taxon>
        <taxon>NPAAA clade</taxon>
        <taxon>Hologalegina</taxon>
        <taxon>IRL clade</taxon>
        <taxon>Trifolieae</taxon>
        <taxon>Trifolium</taxon>
    </lineage>
</organism>
<accession>A0A392UY89</accession>
<evidence type="ECO:0000313" key="1">
    <source>
        <dbReference type="EMBL" id="MCI80827.1"/>
    </source>
</evidence>
<keyword evidence="2" id="KW-1185">Reference proteome</keyword>
<sequence>DYGWKNECTYCGGISYVSWYRG</sequence>
<proteinExistence type="predicted"/>
<name>A0A392UY89_9FABA</name>
<reference evidence="1 2" key="1">
    <citation type="journal article" date="2018" name="Front. Plant Sci.">
        <title>Red Clover (Trifolium pratense) and Zigzag Clover (T. medium) - A Picture of Genomic Similarities and Differences.</title>
        <authorList>
            <person name="Dluhosova J."/>
            <person name="Istvanek J."/>
            <person name="Nedelnik J."/>
            <person name="Repkova J."/>
        </authorList>
    </citation>
    <scope>NUCLEOTIDE SEQUENCE [LARGE SCALE GENOMIC DNA]</scope>
    <source>
        <strain evidence="2">cv. 10/8</strain>
        <tissue evidence="1">Leaf</tissue>
    </source>
</reference>
<evidence type="ECO:0000313" key="2">
    <source>
        <dbReference type="Proteomes" id="UP000265520"/>
    </source>
</evidence>